<dbReference type="EMBL" id="ML170159">
    <property type="protein sequence ID" value="TDL27581.1"/>
    <property type="molecule type" value="Genomic_DNA"/>
</dbReference>
<accession>A0A4Y7QK35</accession>
<organism evidence="1 2">
    <name type="scientific">Rickenella mellea</name>
    <dbReference type="NCBI Taxonomy" id="50990"/>
    <lineage>
        <taxon>Eukaryota</taxon>
        <taxon>Fungi</taxon>
        <taxon>Dikarya</taxon>
        <taxon>Basidiomycota</taxon>
        <taxon>Agaricomycotina</taxon>
        <taxon>Agaricomycetes</taxon>
        <taxon>Hymenochaetales</taxon>
        <taxon>Rickenellaceae</taxon>
        <taxon>Rickenella</taxon>
    </lineage>
</organism>
<name>A0A4Y7QK35_9AGAM</name>
<protein>
    <submittedName>
        <fullName evidence="1">Uncharacterized protein</fullName>
    </submittedName>
</protein>
<proteinExistence type="predicted"/>
<evidence type="ECO:0000313" key="1">
    <source>
        <dbReference type="EMBL" id="TDL27581.1"/>
    </source>
</evidence>
<dbReference type="AlphaFoldDB" id="A0A4Y7QK35"/>
<keyword evidence="2" id="KW-1185">Reference proteome</keyword>
<gene>
    <name evidence="1" type="ORF">BD410DRAFT_782705</name>
</gene>
<sequence>MSPAGYDLYFTASRGNPRQCMILGEDVEKLFFRFETPEVYMTNTRTSIHRNQELVAVFDWTATNYLGLATVIQRPPFPMSRLVLPGSTVNSRAFVFNATTFEWRRRQEDPFSYDLYGPQNVKIGIFRRIDQSTPVGPSHGFMHYTFVQPALLLESLLALCINRWIDMNGIAM</sequence>
<dbReference type="OrthoDB" id="3183898at2759"/>
<reference evidence="1 2" key="1">
    <citation type="submission" date="2018-06" db="EMBL/GenBank/DDBJ databases">
        <title>A transcriptomic atlas of mushroom development highlights an independent origin of complex multicellularity.</title>
        <authorList>
            <consortium name="DOE Joint Genome Institute"/>
            <person name="Krizsan K."/>
            <person name="Almasi E."/>
            <person name="Merenyi Z."/>
            <person name="Sahu N."/>
            <person name="Viragh M."/>
            <person name="Koszo T."/>
            <person name="Mondo S."/>
            <person name="Kiss B."/>
            <person name="Balint B."/>
            <person name="Kues U."/>
            <person name="Barry K."/>
            <person name="Hegedus J.C."/>
            <person name="Henrissat B."/>
            <person name="Johnson J."/>
            <person name="Lipzen A."/>
            <person name="Ohm R."/>
            <person name="Nagy I."/>
            <person name="Pangilinan J."/>
            <person name="Yan J."/>
            <person name="Xiong Y."/>
            <person name="Grigoriev I.V."/>
            <person name="Hibbett D.S."/>
            <person name="Nagy L.G."/>
        </authorList>
    </citation>
    <scope>NUCLEOTIDE SEQUENCE [LARGE SCALE GENOMIC DNA]</scope>
    <source>
        <strain evidence="1 2">SZMC22713</strain>
    </source>
</reference>
<dbReference type="VEuPathDB" id="FungiDB:BD410DRAFT_782705"/>
<dbReference type="Proteomes" id="UP000294933">
    <property type="component" value="Unassembled WGS sequence"/>
</dbReference>
<evidence type="ECO:0000313" key="2">
    <source>
        <dbReference type="Proteomes" id="UP000294933"/>
    </source>
</evidence>